<dbReference type="AlphaFoldDB" id="A0AAW1S812"/>
<evidence type="ECO:0000256" key="3">
    <source>
        <dbReference type="ARBA" id="ARBA00023445"/>
    </source>
</evidence>
<sequence length="337" mass="34907">MAEVVVVTGASGFVAGELVKQLLAKGYTVRGTVRSLGSVYKVAHLIALGQALPGTLELHEADLLQEGSFDSVVQGARYVFHTASPFVIQVEDTQRDLIDPAVKGTSNVLAAAAKAKASVKRVVLTSSVAAVHGEYAAPPVSGSLYSEADWNETSTAENGQAYHLSKALAEREAWELAEASGLDMVAILPNFVLGPVLSSRADGLSAGFVKGLVEGKAAEGTPIICDVRDVAAAHVAAAELPAASGRYIVSQRAPITPSLVAEVLRARFPEFAIPDVPPGEWDVRERIDNSRAERELGLRLTPPCATLVDAAATLIAVGAAQPLPSGCAADAGAEAVV</sequence>
<dbReference type="InterPro" id="IPR001509">
    <property type="entry name" value="Epimerase_deHydtase"/>
</dbReference>
<proteinExistence type="inferred from homology"/>
<dbReference type="InterPro" id="IPR050425">
    <property type="entry name" value="NAD(P)_dehydrat-like"/>
</dbReference>
<protein>
    <recommendedName>
        <fullName evidence="6">Flavanone 4-reductase</fullName>
        <ecNumber evidence="5">1.1.1.219</ecNumber>
        <ecNumber evidence="4">1.1.1.234</ecNumber>
    </recommendedName>
</protein>
<evidence type="ECO:0000259" key="9">
    <source>
        <dbReference type="Pfam" id="PF01370"/>
    </source>
</evidence>
<dbReference type="EMBL" id="JALJOU010000007">
    <property type="protein sequence ID" value="KAK9842550.1"/>
    <property type="molecule type" value="Genomic_DNA"/>
</dbReference>
<dbReference type="PANTHER" id="PTHR10366:SF564">
    <property type="entry name" value="STEROL-4-ALPHA-CARBOXYLATE 3-DEHYDROGENASE, DECARBOXYLATING"/>
    <property type="match status" value="1"/>
</dbReference>
<evidence type="ECO:0000256" key="4">
    <source>
        <dbReference type="ARBA" id="ARBA00039055"/>
    </source>
</evidence>
<keyword evidence="11" id="KW-1185">Reference proteome</keyword>
<dbReference type="InterPro" id="IPR036291">
    <property type="entry name" value="NAD(P)-bd_dom_sf"/>
</dbReference>
<dbReference type="EC" id="1.1.1.219" evidence="5"/>
<keyword evidence="2" id="KW-0284">Flavonoid biosynthesis</keyword>
<dbReference type="GO" id="GO:0045552">
    <property type="term" value="F:dihydroflavanol 4-reductase activity"/>
    <property type="evidence" value="ECO:0007669"/>
    <property type="project" value="UniProtKB-EC"/>
</dbReference>
<evidence type="ECO:0000256" key="5">
    <source>
        <dbReference type="ARBA" id="ARBA00039057"/>
    </source>
</evidence>
<reference evidence="10 11" key="1">
    <citation type="journal article" date="2024" name="Nat. Commun.">
        <title>Phylogenomics reveals the evolutionary origins of lichenization in chlorophyte algae.</title>
        <authorList>
            <person name="Puginier C."/>
            <person name="Libourel C."/>
            <person name="Otte J."/>
            <person name="Skaloud P."/>
            <person name="Haon M."/>
            <person name="Grisel S."/>
            <person name="Petersen M."/>
            <person name="Berrin J.G."/>
            <person name="Delaux P.M."/>
            <person name="Dal Grande F."/>
            <person name="Keller J."/>
        </authorList>
    </citation>
    <scope>NUCLEOTIDE SEQUENCE [LARGE SCALE GENOMIC DNA]</scope>
    <source>
        <strain evidence="10 11">SAG 245.80</strain>
    </source>
</reference>
<accession>A0AAW1S812</accession>
<organism evidence="10 11">
    <name type="scientific">Elliptochloris bilobata</name>
    <dbReference type="NCBI Taxonomy" id="381761"/>
    <lineage>
        <taxon>Eukaryota</taxon>
        <taxon>Viridiplantae</taxon>
        <taxon>Chlorophyta</taxon>
        <taxon>core chlorophytes</taxon>
        <taxon>Trebouxiophyceae</taxon>
        <taxon>Trebouxiophyceae incertae sedis</taxon>
        <taxon>Elliptochloris clade</taxon>
        <taxon>Elliptochloris</taxon>
    </lineage>
</organism>
<comment type="similarity">
    <text evidence="3">Belongs to the NAD(P)-dependent epimerase/dehydratase family. Dihydroflavonol-4-reductase subfamily.</text>
</comment>
<comment type="caution">
    <text evidence="10">The sequence shown here is derived from an EMBL/GenBank/DDBJ whole genome shotgun (WGS) entry which is preliminary data.</text>
</comment>
<dbReference type="GO" id="GO:0009813">
    <property type="term" value="P:flavonoid biosynthetic process"/>
    <property type="evidence" value="ECO:0007669"/>
    <property type="project" value="UniProtKB-KW"/>
</dbReference>
<dbReference type="Proteomes" id="UP001445335">
    <property type="component" value="Unassembled WGS sequence"/>
</dbReference>
<dbReference type="Pfam" id="PF01370">
    <property type="entry name" value="Epimerase"/>
    <property type="match status" value="1"/>
</dbReference>
<evidence type="ECO:0000313" key="10">
    <source>
        <dbReference type="EMBL" id="KAK9842550.1"/>
    </source>
</evidence>
<dbReference type="EC" id="1.1.1.234" evidence="4"/>
<dbReference type="SUPFAM" id="SSF51735">
    <property type="entry name" value="NAD(P)-binding Rossmann-fold domains"/>
    <property type="match status" value="1"/>
</dbReference>
<dbReference type="PANTHER" id="PTHR10366">
    <property type="entry name" value="NAD DEPENDENT EPIMERASE/DEHYDRATASE"/>
    <property type="match status" value="1"/>
</dbReference>
<comment type="catalytic activity">
    <reaction evidence="7">
        <text>(2S)-flavan-4-ol + NADP(+) = (2S)-flavanone + NADPH + H(+)</text>
        <dbReference type="Rhea" id="RHEA:11228"/>
        <dbReference type="ChEBI" id="CHEBI:15378"/>
        <dbReference type="ChEBI" id="CHEBI:15605"/>
        <dbReference type="ChEBI" id="CHEBI:15606"/>
        <dbReference type="ChEBI" id="CHEBI:57783"/>
        <dbReference type="ChEBI" id="CHEBI:58349"/>
        <dbReference type="EC" id="1.1.1.234"/>
    </reaction>
</comment>
<evidence type="ECO:0000256" key="2">
    <source>
        <dbReference type="ARBA" id="ARBA00023241"/>
    </source>
</evidence>
<keyword evidence="1" id="KW-0560">Oxidoreductase</keyword>
<dbReference type="Gene3D" id="3.40.50.720">
    <property type="entry name" value="NAD(P)-binding Rossmann-like Domain"/>
    <property type="match status" value="1"/>
</dbReference>
<evidence type="ECO:0000256" key="7">
    <source>
        <dbReference type="ARBA" id="ARBA00048870"/>
    </source>
</evidence>
<feature type="domain" description="NAD-dependent epimerase/dehydratase" evidence="9">
    <location>
        <begin position="5"/>
        <end position="244"/>
    </location>
</feature>
<dbReference type="FunFam" id="3.40.50.720:FF:000085">
    <property type="entry name" value="Dihydroflavonol reductase"/>
    <property type="match status" value="1"/>
</dbReference>
<gene>
    <name evidence="10" type="ORF">WJX81_005642</name>
</gene>
<comment type="catalytic activity">
    <reaction evidence="8">
        <text>a (2R,3S,4S)-leucoanthocyanidin + NADP(+) = a (2R,3R)-dihydroflavonol + NADPH + H(+)</text>
        <dbReference type="Rhea" id="RHEA:54444"/>
        <dbReference type="ChEBI" id="CHEBI:15378"/>
        <dbReference type="ChEBI" id="CHEBI:57783"/>
        <dbReference type="ChEBI" id="CHEBI:58349"/>
        <dbReference type="ChEBI" id="CHEBI:138176"/>
        <dbReference type="ChEBI" id="CHEBI:138188"/>
        <dbReference type="EC" id="1.1.1.219"/>
    </reaction>
</comment>
<evidence type="ECO:0000256" key="8">
    <source>
        <dbReference type="ARBA" id="ARBA00049132"/>
    </source>
</evidence>
<evidence type="ECO:0000256" key="6">
    <source>
        <dbReference type="ARBA" id="ARBA00042087"/>
    </source>
</evidence>
<evidence type="ECO:0000313" key="11">
    <source>
        <dbReference type="Proteomes" id="UP001445335"/>
    </source>
</evidence>
<name>A0AAW1S812_9CHLO</name>
<evidence type="ECO:0000256" key="1">
    <source>
        <dbReference type="ARBA" id="ARBA00023002"/>
    </source>
</evidence>
<dbReference type="GO" id="GO:0047890">
    <property type="term" value="F:flavanone 4-reductase activity"/>
    <property type="evidence" value="ECO:0007669"/>
    <property type="project" value="UniProtKB-EC"/>
</dbReference>